<keyword evidence="3" id="KW-1185">Reference proteome</keyword>
<sequence length="146" mass="16126">MSEIRAPGGGRQKANMAVGDPNIKGKPKCPKELLKHDQHAIDAWHSNLAIMFERKSFSAEDIPHLINYCNSISKVIKIEAELDDVSKFVDVAGTGGLKVHPLVTVHNIFTNQSLKLADRLGLTPMARARIMSGGKSEDEEDEFDEF</sequence>
<evidence type="ECO:0000313" key="2">
    <source>
        <dbReference type="EMBL" id="MBE0348274.1"/>
    </source>
</evidence>
<dbReference type="Pfam" id="PF05119">
    <property type="entry name" value="Terminase_4"/>
    <property type="match status" value="1"/>
</dbReference>
<dbReference type="Proteomes" id="UP000660708">
    <property type="component" value="Unassembled WGS sequence"/>
</dbReference>
<accession>A0A8I0T7J7</accession>
<evidence type="ECO:0008006" key="4">
    <source>
        <dbReference type="Google" id="ProtNLM"/>
    </source>
</evidence>
<dbReference type="EMBL" id="AQHF01000032">
    <property type="protein sequence ID" value="MBE0348274.1"/>
    <property type="molecule type" value="Genomic_DNA"/>
</dbReference>
<organism evidence="2 3">
    <name type="scientific">Pseudoalteromonas peptidolytica F12-50-A1</name>
    <dbReference type="NCBI Taxonomy" id="1315280"/>
    <lineage>
        <taxon>Bacteria</taxon>
        <taxon>Pseudomonadati</taxon>
        <taxon>Pseudomonadota</taxon>
        <taxon>Gammaproteobacteria</taxon>
        <taxon>Alteromonadales</taxon>
        <taxon>Pseudoalteromonadaceae</taxon>
        <taxon>Pseudoalteromonas</taxon>
    </lineage>
</organism>
<feature type="region of interest" description="Disordered" evidence="1">
    <location>
        <begin position="1"/>
        <end position="22"/>
    </location>
</feature>
<gene>
    <name evidence="2" type="ORF">PPEP_a4558</name>
</gene>
<comment type="caution">
    <text evidence="2">The sequence shown here is derived from an EMBL/GenBank/DDBJ whole genome shotgun (WGS) entry which is preliminary data.</text>
</comment>
<evidence type="ECO:0000313" key="3">
    <source>
        <dbReference type="Proteomes" id="UP000660708"/>
    </source>
</evidence>
<protein>
    <recommendedName>
        <fullName evidence="4">Terminase</fullName>
    </recommendedName>
</protein>
<dbReference type="AlphaFoldDB" id="A0A8I0T7J7"/>
<name>A0A8I0T7J7_9GAMM</name>
<dbReference type="InterPro" id="IPR006448">
    <property type="entry name" value="Phage_term_ssu_P27"/>
</dbReference>
<proteinExistence type="predicted"/>
<reference evidence="2 3" key="1">
    <citation type="submission" date="2015-06" db="EMBL/GenBank/DDBJ databases">
        <title>Genome sequence of Pseudoalteromonas peptidolytica.</title>
        <authorList>
            <person name="Xie B.-B."/>
            <person name="Rong J.-C."/>
            <person name="Qin Q.-L."/>
            <person name="Zhang Y.-Z."/>
        </authorList>
    </citation>
    <scope>NUCLEOTIDE SEQUENCE [LARGE SCALE GENOMIC DNA]</scope>
    <source>
        <strain evidence="2 3">F12-50-A1</strain>
    </source>
</reference>
<dbReference type="RefSeq" id="WP_147389457.1">
    <property type="nucleotide sequence ID" value="NZ_AQHF01000032.1"/>
</dbReference>
<evidence type="ECO:0000256" key="1">
    <source>
        <dbReference type="SAM" id="MobiDB-lite"/>
    </source>
</evidence>